<feature type="compositionally biased region" description="Low complexity" evidence="1">
    <location>
        <begin position="14"/>
        <end position="27"/>
    </location>
</feature>
<feature type="compositionally biased region" description="Polar residues" evidence="1">
    <location>
        <begin position="1"/>
        <end position="10"/>
    </location>
</feature>
<reference evidence="2 3" key="1">
    <citation type="submission" date="2019-05" db="EMBL/GenBank/DDBJ databases">
        <title>Another draft genome of Portunus trituberculatus and its Hox gene families provides insights of decapod evolution.</title>
        <authorList>
            <person name="Jeong J.-H."/>
            <person name="Song I."/>
            <person name="Kim S."/>
            <person name="Choi T."/>
            <person name="Kim D."/>
            <person name="Ryu S."/>
            <person name="Kim W."/>
        </authorList>
    </citation>
    <scope>NUCLEOTIDE SEQUENCE [LARGE SCALE GENOMIC DNA]</scope>
    <source>
        <tissue evidence="2">Muscle</tissue>
    </source>
</reference>
<proteinExistence type="predicted"/>
<organism evidence="2 3">
    <name type="scientific">Portunus trituberculatus</name>
    <name type="common">Swimming crab</name>
    <name type="synonym">Neptunus trituberculatus</name>
    <dbReference type="NCBI Taxonomy" id="210409"/>
    <lineage>
        <taxon>Eukaryota</taxon>
        <taxon>Metazoa</taxon>
        <taxon>Ecdysozoa</taxon>
        <taxon>Arthropoda</taxon>
        <taxon>Crustacea</taxon>
        <taxon>Multicrustacea</taxon>
        <taxon>Malacostraca</taxon>
        <taxon>Eumalacostraca</taxon>
        <taxon>Eucarida</taxon>
        <taxon>Decapoda</taxon>
        <taxon>Pleocyemata</taxon>
        <taxon>Brachyura</taxon>
        <taxon>Eubrachyura</taxon>
        <taxon>Portunoidea</taxon>
        <taxon>Portunidae</taxon>
        <taxon>Portuninae</taxon>
        <taxon>Portunus</taxon>
    </lineage>
</organism>
<evidence type="ECO:0000313" key="3">
    <source>
        <dbReference type="Proteomes" id="UP000324222"/>
    </source>
</evidence>
<comment type="caution">
    <text evidence="2">The sequence shown here is derived from an EMBL/GenBank/DDBJ whole genome shotgun (WGS) entry which is preliminary data.</text>
</comment>
<evidence type="ECO:0000256" key="1">
    <source>
        <dbReference type="SAM" id="MobiDB-lite"/>
    </source>
</evidence>
<feature type="region of interest" description="Disordered" evidence="1">
    <location>
        <begin position="1"/>
        <end position="35"/>
    </location>
</feature>
<protein>
    <submittedName>
        <fullName evidence="2">Uncharacterized protein</fullName>
    </submittedName>
</protein>
<dbReference type="EMBL" id="VSRR010015767">
    <property type="protein sequence ID" value="MPC58527.1"/>
    <property type="molecule type" value="Genomic_DNA"/>
</dbReference>
<sequence length="105" mass="11488">MLASLYTQPHQHLARSSPSATRSAPLTPSQPPLPPALLSWRVCPKTVMSLGSPRILVRKCSLRKRQRQQHRGPGQTRDSVATSIVVHFQSIIRGTTRSGSPGDLT</sequence>
<gene>
    <name evidence="2" type="ORF">E2C01_052534</name>
</gene>
<name>A0A5B7GMQ7_PORTR</name>
<evidence type="ECO:0000313" key="2">
    <source>
        <dbReference type="EMBL" id="MPC58527.1"/>
    </source>
</evidence>
<keyword evidence="3" id="KW-1185">Reference proteome</keyword>
<dbReference type="AlphaFoldDB" id="A0A5B7GMQ7"/>
<dbReference type="Proteomes" id="UP000324222">
    <property type="component" value="Unassembled WGS sequence"/>
</dbReference>
<accession>A0A5B7GMQ7</accession>